<proteinExistence type="predicted"/>
<dbReference type="Proteomes" id="UP001596500">
    <property type="component" value="Unassembled WGS sequence"/>
</dbReference>
<protein>
    <recommendedName>
        <fullName evidence="3">MarR family transcriptional regulator</fullName>
    </recommendedName>
</protein>
<name>A0ABW2RQX3_9BACL</name>
<evidence type="ECO:0000313" key="2">
    <source>
        <dbReference type="Proteomes" id="UP001596500"/>
    </source>
</evidence>
<dbReference type="RefSeq" id="WP_379867787.1">
    <property type="nucleotide sequence ID" value="NZ_JBHTBW010000087.1"/>
</dbReference>
<gene>
    <name evidence="1" type="ORF">ACFQNG_20570</name>
</gene>
<evidence type="ECO:0000313" key="1">
    <source>
        <dbReference type="EMBL" id="MFC7443456.1"/>
    </source>
</evidence>
<keyword evidence="2" id="KW-1185">Reference proteome</keyword>
<reference evidence="2" key="1">
    <citation type="journal article" date="2019" name="Int. J. Syst. Evol. Microbiol.">
        <title>The Global Catalogue of Microorganisms (GCM) 10K type strain sequencing project: providing services to taxonomists for standard genome sequencing and annotation.</title>
        <authorList>
            <consortium name="The Broad Institute Genomics Platform"/>
            <consortium name="The Broad Institute Genome Sequencing Center for Infectious Disease"/>
            <person name="Wu L."/>
            <person name="Ma J."/>
        </authorList>
    </citation>
    <scope>NUCLEOTIDE SEQUENCE [LARGE SCALE GENOMIC DNA]</scope>
    <source>
        <strain evidence="2">CGMCC 1.12942</strain>
    </source>
</reference>
<sequence length="61" mass="7097">MDQKRETIVEMDKEIAKIYTASCKVARSLKKAGFKPVKESMEGWWFLINIKELCDNEEVTS</sequence>
<comment type="caution">
    <text evidence="1">The sequence shown here is derived from an EMBL/GenBank/DDBJ whole genome shotgun (WGS) entry which is preliminary data.</text>
</comment>
<organism evidence="1 2">
    <name type="scientific">Laceyella putida</name>
    <dbReference type="NCBI Taxonomy" id="110101"/>
    <lineage>
        <taxon>Bacteria</taxon>
        <taxon>Bacillati</taxon>
        <taxon>Bacillota</taxon>
        <taxon>Bacilli</taxon>
        <taxon>Bacillales</taxon>
        <taxon>Thermoactinomycetaceae</taxon>
        <taxon>Laceyella</taxon>
    </lineage>
</organism>
<dbReference type="EMBL" id="JBHTBW010000087">
    <property type="protein sequence ID" value="MFC7443456.1"/>
    <property type="molecule type" value="Genomic_DNA"/>
</dbReference>
<accession>A0ABW2RQX3</accession>
<evidence type="ECO:0008006" key="3">
    <source>
        <dbReference type="Google" id="ProtNLM"/>
    </source>
</evidence>